<dbReference type="Proteomes" id="UP000054937">
    <property type="component" value="Unassembled WGS sequence"/>
</dbReference>
<dbReference type="Pfam" id="PF01575">
    <property type="entry name" value="MaoC_dehydratas"/>
    <property type="match status" value="1"/>
</dbReference>
<evidence type="ECO:0000313" key="2">
    <source>
        <dbReference type="EMBL" id="KRX03470.1"/>
    </source>
</evidence>
<dbReference type="CDD" id="cd03449">
    <property type="entry name" value="R_hydratase"/>
    <property type="match status" value="1"/>
</dbReference>
<organism evidence="2 3">
    <name type="scientific">Pseudocohnilembus persalinus</name>
    <name type="common">Ciliate</name>
    <dbReference type="NCBI Taxonomy" id="266149"/>
    <lineage>
        <taxon>Eukaryota</taxon>
        <taxon>Sar</taxon>
        <taxon>Alveolata</taxon>
        <taxon>Ciliophora</taxon>
        <taxon>Intramacronucleata</taxon>
        <taxon>Oligohymenophorea</taxon>
        <taxon>Scuticociliatia</taxon>
        <taxon>Philasterida</taxon>
        <taxon>Pseudocohnilembidae</taxon>
        <taxon>Pseudocohnilembus</taxon>
    </lineage>
</organism>
<evidence type="ECO:0000259" key="1">
    <source>
        <dbReference type="Pfam" id="PF01575"/>
    </source>
</evidence>
<comment type="caution">
    <text evidence="2">The sequence shown here is derived from an EMBL/GenBank/DDBJ whole genome shotgun (WGS) entry which is preliminary data.</text>
</comment>
<dbReference type="InterPro" id="IPR029069">
    <property type="entry name" value="HotDog_dom_sf"/>
</dbReference>
<dbReference type="InParanoid" id="A0A0V0QMI5"/>
<gene>
    <name evidence="2" type="ORF">PPERSA_02849</name>
</gene>
<dbReference type="InterPro" id="IPR002539">
    <property type="entry name" value="MaoC-like_dom"/>
</dbReference>
<dbReference type="PANTHER" id="PTHR43437:SF3">
    <property type="entry name" value="HYDROXYACYL-THIOESTER DEHYDRATASE TYPE 2, MITOCHONDRIAL"/>
    <property type="match status" value="1"/>
</dbReference>
<dbReference type="OrthoDB" id="3592703at2759"/>
<reference evidence="2 3" key="1">
    <citation type="journal article" date="2015" name="Sci. Rep.">
        <title>Genome of the facultative scuticociliatosis pathogen Pseudocohnilembus persalinus provides insight into its virulence through horizontal gene transfer.</title>
        <authorList>
            <person name="Xiong J."/>
            <person name="Wang G."/>
            <person name="Cheng J."/>
            <person name="Tian M."/>
            <person name="Pan X."/>
            <person name="Warren A."/>
            <person name="Jiang C."/>
            <person name="Yuan D."/>
            <person name="Miao W."/>
        </authorList>
    </citation>
    <scope>NUCLEOTIDE SEQUENCE [LARGE SCALE GENOMIC DNA]</scope>
    <source>
        <strain evidence="2">36N120E</strain>
    </source>
</reference>
<dbReference type="GO" id="GO:0006633">
    <property type="term" value="P:fatty acid biosynthetic process"/>
    <property type="evidence" value="ECO:0007669"/>
    <property type="project" value="TreeGrafter"/>
</dbReference>
<dbReference type="GO" id="GO:0005739">
    <property type="term" value="C:mitochondrion"/>
    <property type="evidence" value="ECO:0007669"/>
    <property type="project" value="TreeGrafter"/>
</dbReference>
<evidence type="ECO:0000313" key="3">
    <source>
        <dbReference type="Proteomes" id="UP000054937"/>
    </source>
</evidence>
<feature type="domain" description="MaoC-like" evidence="1">
    <location>
        <begin position="49"/>
        <end position="151"/>
    </location>
</feature>
<proteinExistence type="predicted"/>
<dbReference type="GO" id="GO:0019171">
    <property type="term" value="F:(3R)-hydroxyacyl-[acyl-carrier-protein] dehydratase activity"/>
    <property type="evidence" value="ECO:0007669"/>
    <property type="project" value="TreeGrafter"/>
</dbReference>
<protein>
    <recommendedName>
        <fullName evidence="1">MaoC-like domain-containing protein</fullName>
    </recommendedName>
</protein>
<dbReference type="OMA" id="IYIGQQM"/>
<dbReference type="InterPro" id="IPR050965">
    <property type="entry name" value="UPF0336/Enoyl-CoA_hydratase"/>
</dbReference>
<name>A0A0V0QMI5_PSEPJ</name>
<dbReference type="SUPFAM" id="SSF54637">
    <property type="entry name" value="Thioesterase/thiol ester dehydrase-isomerase"/>
    <property type="match status" value="1"/>
</dbReference>
<accession>A0A0V0QMI5</accession>
<dbReference type="Gene3D" id="3.10.129.10">
    <property type="entry name" value="Hotdog Thioesterase"/>
    <property type="match status" value="1"/>
</dbReference>
<dbReference type="AlphaFoldDB" id="A0A0V0QMI5"/>
<sequence length="176" mass="20115">MLINTKNILKFNILALKELNKATFFNFSKQIKIGENNKEIGLGDYIILERSYNRQDVTNFGNVIQDFSPIHQDEQYAATTQFKKCLVYGMQTGSVFSGMIGNAFPGIIYLGQTLQFKSPVYIDEVLTNKVEVVDIDDKKKQIKLKTTVEKKDEKKIAVIGEATVYYKTIDLQVRDK</sequence>
<dbReference type="EMBL" id="LDAU01000131">
    <property type="protein sequence ID" value="KRX03470.1"/>
    <property type="molecule type" value="Genomic_DNA"/>
</dbReference>
<keyword evidence="3" id="KW-1185">Reference proteome</keyword>
<dbReference type="PANTHER" id="PTHR43437">
    <property type="entry name" value="HYDROXYACYL-THIOESTER DEHYDRATASE TYPE 2, MITOCHONDRIAL-RELATED"/>
    <property type="match status" value="1"/>
</dbReference>